<gene>
    <name evidence="1" type="ORF">GW15_0215880</name>
</gene>
<proteinExistence type="predicted"/>
<reference evidence="1 2" key="1">
    <citation type="submission" date="2014-09" db="EMBL/GenBank/DDBJ databases">
        <title>A draft genome sequence for Xanthomonas axonopodis pv. vasculorum NCPPB 900.</title>
        <authorList>
            <person name="Harrison J."/>
            <person name="Studholme D.J."/>
        </authorList>
    </citation>
    <scope>NUCLEOTIDE SEQUENCE [LARGE SCALE GENOMIC DNA]</scope>
    <source>
        <strain evidence="1 2">NCPPB 900</strain>
    </source>
</reference>
<name>A0A098PX56_9XANT</name>
<protein>
    <submittedName>
        <fullName evidence="1">Uncharacterized protein</fullName>
    </submittedName>
</protein>
<accession>A0A098PX56</accession>
<comment type="caution">
    <text evidence="1">The sequence shown here is derived from an EMBL/GenBank/DDBJ whole genome shotgun (WGS) entry which is preliminary data.</text>
</comment>
<dbReference type="HOGENOM" id="CLU_3384437_0_0_6"/>
<organism evidence="1 2">
    <name type="scientific">Xanthomonas axonopodis pv. vasculorum</name>
    <dbReference type="NCBI Taxonomy" id="325777"/>
    <lineage>
        <taxon>Bacteria</taxon>
        <taxon>Pseudomonadati</taxon>
        <taxon>Pseudomonadota</taxon>
        <taxon>Gammaproteobacteria</taxon>
        <taxon>Lysobacterales</taxon>
        <taxon>Lysobacteraceae</taxon>
        <taxon>Xanthomonas</taxon>
    </lineage>
</organism>
<evidence type="ECO:0000313" key="2">
    <source>
        <dbReference type="Proteomes" id="UP000028012"/>
    </source>
</evidence>
<dbReference type="AlphaFoldDB" id="A0A098PX56"/>
<evidence type="ECO:0000313" key="1">
    <source>
        <dbReference type="EMBL" id="KGE51193.1"/>
    </source>
</evidence>
<sequence>MRTHALRLECSGFATSDAAPQASVYAMATAIEH</sequence>
<dbReference type="Proteomes" id="UP000028012">
    <property type="component" value="Unassembled WGS sequence"/>
</dbReference>
<dbReference type="EMBL" id="JPHD02000109">
    <property type="protein sequence ID" value="KGE51193.1"/>
    <property type="molecule type" value="Genomic_DNA"/>
</dbReference>
<dbReference type="STRING" id="325777.GW15_0215880"/>